<dbReference type="Gene3D" id="1.10.8.60">
    <property type="match status" value="1"/>
</dbReference>
<dbReference type="SMART" id="SM00382">
    <property type="entry name" value="AAA"/>
    <property type="match status" value="1"/>
</dbReference>
<dbReference type="PROSITE" id="PS50045">
    <property type="entry name" value="SIGMA54_INTERACT_4"/>
    <property type="match status" value="1"/>
</dbReference>
<dbReference type="InterPro" id="IPR002197">
    <property type="entry name" value="HTH_Fis"/>
</dbReference>
<evidence type="ECO:0000313" key="7">
    <source>
        <dbReference type="EMBL" id="MCO5978780.1"/>
    </source>
</evidence>
<dbReference type="InterPro" id="IPR027417">
    <property type="entry name" value="P-loop_NTPase"/>
</dbReference>
<dbReference type="PANTHER" id="PTHR32071:SF35">
    <property type="entry name" value="ANAEROBIC NITRIC OXIDE REDUCTASE TRANSCRIPTION REGULATOR NORR"/>
    <property type="match status" value="1"/>
</dbReference>
<evidence type="ECO:0000259" key="6">
    <source>
        <dbReference type="PROSITE" id="PS50045"/>
    </source>
</evidence>
<protein>
    <submittedName>
        <fullName evidence="7">Nitric oxide reductase transcriptional regulator NorR</fullName>
    </submittedName>
</protein>
<keyword evidence="8" id="KW-1185">Reference proteome</keyword>
<evidence type="ECO:0000256" key="5">
    <source>
        <dbReference type="ARBA" id="ARBA00023163"/>
    </source>
</evidence>
<dbReference type="InterPro" id="IPR025944">
    <property type="entry name" value="Sigma_54_int_dom_CS"/>
</dbReference>
<reference evidence="7 8" key="1">
    <citation type="submission" date="2022-06" db="EMBL/GenBank/DDBJ databases">
        <title>Ideonella sp. NS12-5 Genome sequencing and assembly.</title>
        <authorList>
            <person name="Jung Y."/>
        </authorList>
    </citation>
    <scope>NUCLEOTIDE SEQUENCE [LARGE SCALE GENOMIC DNA]</scope>
    <source>
        <strain evidence="7 8">NS12-5</strain>
    </source>
</reference>
<dbReference type="PROSITE" id="PS00676">
    <property type="entry name" value="SIGMA54_INTERACT_2"/>
    <property type="match status" value="1"/>
</dbReference>
<dbReference type="InterPro" id="IPR025943">
    <property type="entry name" value="Sigma_54_int_dom_ATP-bd_2"/>
</dbReference>
<dbReference type="InterPro" id="IPR029016">
    <property type="entry name" value="GAF-like_dom_sf"/>
</dbReference>
<dbReference type="SUPFAM" id="SSF46689">
    <property type="entry name" value="Homeodomain-like"/>
    <property type="match status" value="1"/>
</dbReference>
<evidence type="ECO:0000256" key="1">
    <source>
        <dbReference type="ARBA" id="ARBA00022741"/>
    </source>
</evidence>
<keyword evidence="3" id="KW-0805">Transcription regulation</keyword>
<dbReference type="PANTHER" id="PTHR32071">
    <property type="entry name" value="TRANSCRIPTIONAL REGULATORY PROTEIN"/>
    <property type="match status" value="1"/>
</dbReference>
<name>A0ABT1BRG9_9BURK</name>
<evidence type="ECO:0000256" key="3">
    <source>
        <dbReference type="ARBA" id="ARBA00023015"/>
    </source>
</evidence>
<dbReference type="Proteomes" id="UP001204851">
    <property type="component" value="Unassembled WGS sequence"/>
</dbReference>
<comment type="caution">
    <text evidence="7">The sequence shown here is derived from an EMBL/GenBank/DDBJ whole genome shotgun (WGS) entry which is preliminary data.</text>
</comment>
<dbReference type="Gene3D" id="1.10.10.60">
    <property type="entry name" value="Homeodomain-like"/>
    <property type="match status" value="1"/>
</dbReference>
<dbReference type="Gene3D" id="3.30.450.40">
    <property type="match status" value="1"/>
</dbReference>
<dbReference type="InterPro" id="IPR003018">
    <property type="entry name" value="GAF"/>
</dbReference>
<feature type="domain" description="Sigma-54 factor interaction" evidence="6">
    <location>
        <begin position="196"/>
        <end position="425"/>
    </location>
</feature>
<sequence>MDLNLLLNDLTVLLPAAVRLQRLAVAVRAEFQCDAVVILALEPGGSSVLRPVAAVGLTRDAMGRRFLLAEQPRLAAIMADREVVGFEADSRLPDPYDGLVEGHHGQPLPVHDCMGLRLQQDGRPWGVLTLDGLRPGRFSPADRERLQRLQPLVEAAVRMSRLERENQDLRQAGAWAARAREGDATQAAAGGEDLEIVAHSEGMRHLLEESQVVARSDLPVLLLGETGVGKELFARRLHRLSARSGQPLVLVNCAALPETLAESELFGHVRGAFSGATGDRAGRVEAAQGGTLFLDEVGELPLVLQAKLLRTLQNGEIQRLGSDRPRKVDVRFIAATNRDLRTAVREGRFRADLYHRLSVYPLPIPPLRERREDILPLAGRFLEVNRARLGLRGLRLARAAEKALLAYAWPGNVRELEHVIGRAALRAAGLQQDRHRILAIGPELLGLEGPEGSTVPDAAMQHGALALDGHEDAEMAPGLSPRQAAQLAQRQSIRAALEAAQGNWAQAARQLGMDASNLHKLARRLGLKP</sequence>
<dbReference type="PROSITE" id="PS00675">
    <property type="entry name" value="SIGMA54_INTERACT_1"/>
    <property type="match status" value="1"/>
</dbReference>
<keyword evidence="5" id="KW-0804">Transcription</keyword>
<dbReference type="RefSeq" id="WP_252771653.1">
    <property type="nucleotide sequence ID" value="NZ_JAMXMC010000012.1"/>
</dbReference>
<proteinExistence type="predicted"/>
<dbReference type="SUPFAM" id="SSF55781">
    <property type="entry name" value="GAF domain-like"/>
    <property type="match status" value="1"/>
</dbReference>
<dbReference type="Pfam" id="PF00158">
    <property type="entry name" value="Sigma54_activat"/>
    <property type="match status" value="1"/>
</dbReference>
<evidence type="ECO:0000256" key="2">
    <source>
        <dbReference type="ARBA" id="ARBA00022840"/>
    </source>
</evidence>
<dbReference type="SMART" id="SM00065">
    <property type="entry name" value="GAF"/>
    <property type="match status" value="1"/>
</dbReference>
<dbReference type="InterPro" id="IPR025662">
    <property type="entry name" value="Sigma_54_int_dom_ATP-bd_1"/>
</dbReference>
<dbReference type="Pfam" id="PF01590">
    <property type="entry name" value="GAF"/>
    <property type="match status" value="1"/>
</dbReference>
<dbReference type="NCBIfam" id="NF003451">
    <property type="entry name" value="PRK05022.1"/>
    <property type="match status" value="1"/>
</dbReference>
<dbReference type="Gene3D" id="3.40.50.300">
    <property type="entry name" value="P-loop containing nucleotide triphosphate hydrolases"/>
    <property type="match status" value="1"/>
</dbReference>
<evidence type="ECO:0000256" key="4">
    <source>
        <dbReference type="ARBA" id="ARBA00023125"/>
    </source>
</evidence>
<dbReference type="InterPro" id="IPR009057">
    <property type="entry name" value="Homeodomain-like_sf"/>
</dbReference>
<gene>
    <name evidence="7" type="primary">norR</name>
    <name evidence="7" type="ORF">M0L44_18945</name>
</gene>
<dbReference type="EMBL" id="JAMXMC010000012">
    <property type="protein sequence ID" value="MCO5978780.1"/>
    <property type="molecule type" value="Genomic_DNA"/>
</dbReference>
<dbReference type="PROSITE" id="PS00688">
    <property type="entry name" value="SIGMA54_INTERACT_3"/>
    <property type="match status" value="1"/>
</dbReference>
<dbReference type="Pfam" id="PF02954">
    <property type="entry name" value="HTH_8"/>
    <property type="match status" value="1"/>
</dbReference>
<organism evidence="7 8">
    <name type="scientific">Ideonella oryzae</name>
    <dbReference type="NCBI Taxonomy" id="2937441"/>
    <lineage>
        <taxon>Bacteria</taxon>
        <taxon>Pseudomonadati</taxon>
        <taxon>Pseudomonadota</taxon>
        <taxon>Betaproteobacteria</taxon>
        <taxon>Burkholderiales</taxon>
        <taxon>Sphaerotilaceae</taxon>
        <taxon>Ideonella</taxon>
    </lineage>
</organism>
<keyword evidence="4" id="KW-0238">DNA-binding</keyword>
<dbReference type="CDD" id="cd00009">
    <property type="entry name" value="AAA"/>
    <property type="match status" value="1"/>
</dbReference>
<dbReference type="SUPFAM" id="SSF52540">
    <property type="entry name" value="P-loop containing nucleoside triphosphate hydrolases"/>
    <property type="match status" value="1"/>
</dbReference>
<dbReference type="PRINTS" id="PR01590">
    <property type="entry name" value="HTHFIS"/>
</dbReference>
<keyword evidence="2" id="KW-0067">ATP-binding</keyword>
<dbReference type="InterPro" id="IPR003593">
    <property type="entry name" value="AAA+_ATPase"/>
</dbReference>
<accession>A0ABT1BRG9</accession>
<evidence type="ECO:0000313" key="8">
    <source>
        <dbReference type="Proteomes" id="UP001204851"/>
    </source>
</evidence>
<keyword evidence="1" id="KW-0547">Nucleotide-binding</keyword>
<dbReference type="InterPro" id="IPR058031">
    <property type="entry name" value="AAA_lid_NorR"/>
</dbReference>
<dbReference type="InterPro" id="IPR002078">
    <property type="entry name" value="Sigma_54_int"/>
</dbReference>
<dbReference type="Pfam" id="PF25601">
    <property type="entry name" value="AAA_lid_14"/>
    <property type="match status" value="1"/>
</dbReference>